<dbReference type="Pfam" id="PF07208">
    <property type="entry name" value="DUF1414"/>
    <property type="match status" value="1"/>
</dbReference>
<keyword evidence="5" id="KW-1185">Reference proteome</keyword>
<dbReference type="NCBIfam" id="NF010242">
    <property type="entry name" value="PRK13689.1"/>
    <property type="match status" value="1"/>
</dbReference>
<dbReference type="PATRIC" id="fig|61647.13.peg.2835"/>
<dbReference type="HAMAP" id="MF_00816">
    <property type="entry name" value="UPF0352"/>
    <property type="match status" value="1"/>
</dbReference>
<dbReference type="GeneID" id="61385970"/>
<evidence type="ECO:0000256" key="1">
    <source>
        <dbReference type="HAMAP-Rule" id="MF_00816"/>
    </source>
</evidence>
<dbReference type="Proteomes" id="UP001236270">
    <property type="component" value="Unassembled WGS sequence"/>
</dbReference>
<dbReference type="EMBL" id="ABLOKC030000010">
    <property type="protein sequence ID" value="EML1471484.1"/>
    <property type="molecule type" value="Genomic_DNA"/>
</dbReference>
<comment type="similarity">
    <text evidence="1">Belongs to the UPF0352 family.</text>
</comment>
<evidence type="ECO:0000313" key="2">
    <source>
        <dbReference type="EMBL" id="EML1471484.1"/>
    </source>
</evidence>
<reference evidence="3 5" key="1">
    <citation type="submission" date="2015-05" db="EMBL/GenBank/DDBJ databases">
        <title>Genome sequences of Pluralibacter gergoviae.</title>
        <authorList>
            <person name="Greninger A.L."/>
            <person name="Miller S."/>
        </authorList>
    </citation>
    <scope>NUCLEOTIDE SEQUENCE [LARGE SCALE GENOMIC DNA]</scope>
    <source>
        <strain evidence="3 5">JS81F13</strain>
    </source>
</reference>
<proteinExistence type="inferred from homology"/>
<dbReference type="SUPFAM" id="SSF158651">
    <property type="entry name" value="YejL-like"/>
    <property type="match status" value="1"/>
</dbReference>
<protein>
    <recommendedName>
        <fullName evidence="1">UPF0352 protein ABW06_10540</fullName>
    </recommendedName>
</protein>
<dbReference type="InterPro" id="IPR009857">
    <property type="entry name" value="UPF0352"/>
</dbReference>
<name>A0A089PL81_PLUGE</name>
<sequence length="75" mass="8216">MPQISRYSDEHVEQLLSELANVLEKHKAPTDLSLMVLGNMVTNLINTSVAPAQREAIARSFSQALQSSISDDPAH</sequence>
<dbReference type="STRING" id="61647.LG71_12290"/>
<dbReference type="AlphaFoldDB" id="A0A089PL81"/>
<dbReference type="Gene3D" id="1.10.3390.10">
    <property type="entry name" value="YejL-like"/>
    <property type="match status" value="1"/>
</dbReference>
<dbReference type="eggNOG" id="COG3082">
    <property type="taxonomic scope" value="Bacteria"/>
</dbReference>
<dbReference type="RefSeq" id="WP_043086466.1">
    <property type="nucleotide sequence ID" value="NZ_CACVCI010000001.1"/>
</dbReference>
<comment type="caution">
    <text evidence="3">The sequence shown here is derived from an EMBL/GenBank/DDBJ whole genome shotgun (WGS) entry which is preliminary data.</text>
</comment>
<gene>
    <name evidence="3" type="ORF">ABW06_10540</name>
    <name evidence="2" type="ORF">QEG54_002214</name>
    <name evidence="4" type="ORF">RBJ30_07365</name>
</gene>
<evidence type="ECO:0000313" key="3">
    <source>
        <dbReference type="EMBL" id="KMK13986.1"/>
    </source>
</evidence>
<accession>A0A089PL81</accession>
<dbReference type="OrthoDB" id="5771474at2"/>
<dbReference type="EMBL" id="JAVDNV010000004">
    <property type="protein sequence ID" value="MDQ2308918.1"/>
    <property type="molecule type" value="Genomic_DNA"/>
</dbReference>
<dbReference type="EMBL" id="LDZF01000009">
    <property type="protein sequence ID" value="KMK13986.1"/>
    <property type="molecule type" value="Genomic_DNA"/>
</dbReference>
<dbReference type="PIRSF" id="PIRSF006188">
    <property type="entry name" value="UCP006188"/>
    <property type="match status" value="1"/>
</dbReference>
<dbReference type="InterPro" id="IPR023202">
    <property type="entry name" value="YejL_sf"/>
</dbReference>
<evidence type="ECO:0000313" key="4">
    <source>
        <dbReference type="EMBL" id="MDQ2308918.1"/>
    </source>
</evidence>
<dbReference type="Proteomes" id="UP000036196">
    <property type="component" value="Unassembled WGS sequence"/>
</dbReference>
<dbReference type="KEGG" id="pge:LG71_12290"/>
<reference evidence="4" key="2">
    <citation type="submission" date="2023-08" db="EMBL/GenBank/DDBJ databases">
        <title>WGS of pathogenic bacterial species, Los Angeles County Public Health Laboratories.</title>
        <authorList>
            <person name="Garrigues J.M."/>
            <person name="Green N.M."/>
        </authorList>
    </citation>
    <scope>NUCLEOTIDE SEQUENCE</scope>
    <source>
        <strain evidence="4">LACPHL-BACT-2023-00068</strain>
    </source>
</reference>
<organism evidence="3 5">
    <name type="scientific">Pluralibacter gergoviae</name>
    <name type="common">Enterobacter gergoviae</name>
    <dbReference type="NCBI Taxonomy" id="61647"/>
    <lineage>
        <taxon>Bacteria</taxon>
        <taxon>Pseudomonadati</taxon>
        <taxon>Pseudomonadota</taxon>
        <taxon>Gammaproteobacteria</taxon>
        <taxon>Enterobacterales</taxon>
        <taxon>Enterobacteriaceae</taxon>
        <taxon>Pluralibacter</taxon>
    </lineage>
</organism>
<reference evidence="2" key="3">
    <citation type="submission" date="2024-02" db="EMBL/GenBank/DDBJ databases">
        <authorList>
            <consortium name="Clinical and Environmental Microbiology Branch: Whole genome sequencing antimicrobial resistance pathogens in the healthcare setting"/>
        </authorList>
    </citation>
    <scope>NUCLEOTIDE SEQUENCE</scope>
    <source>
        <strain evidence="2">2021DK-00143</strain>
    </source>
</reference>
<evidence type="ECO:0000313" key="5">
    <source>
        <dbReference type="Proteomes" id="UP000036196"/>
    </source>
</evidence>